<feature type="compositionally biased region" description="Low complexity" evidence="8">
    <location>
        <begin position="1"/>
        <end position="10"/>
    </location>
</feature>
<dbReference type="Proteomes" id="UP001056201">
    <property type="component" value="Chromosome 1"/>
</dbReference>
<comment type="similarity">
    <text evidence="1">Belongs to the ABC transporter superfamily.</text>
</comment>
<dbReference type="Pfam" id="PF00005">
    <property type="entry name" value="ABC_tran"/>
    <property type="match status" value="1"/>
</dbReference>
<feature type="region of interest" description="Disordered" evidence="8">
    <location>
        <begin position="1"/>
        <end position="22"/>
    </location>
</feature>
<accession>A0ABY4S1S8</accession>
<evidence type="ECO:0000256" key="7">
    <source>
        <dbReference type="ARBA" id="ARBA00023136"/>
    </source>
</evidence>
<sequence>MPLTPFQAPAAPAPSAPRPPGLPEALLRFRRQLDEPAWCGGPAGLVLRLQAPQDGLDLQLAAGQLVLVTGLPGSGKSHLLRQLQQHALADGWRHDLQHLGPPGSGPDGLRSWRRLLHQARGADRQQAAQQALRALQAVGLGPLVLQRAWRLAPEHRYLAALALALARPAPALLLDEPLAGQPPSAAAGLRLLVRHALRHSGSTLVLATRQPAAWLDLADRVLLLEGGAVTCDAPVPLPRSQQQPVLALLRQRLLLRLKQAGLDLHIQS</sequence>
<dbReference type="PANTHER" id="PTHR42788:SF17">
    <property type="entry name" value="ALIPHATIC SULFONATES IMPORT ATP-BINDING PROTEIN SSUB"/>
    <property type="match status" value="1"/>
</dbReference>
<keyword evidence="4" id="KW-0547">Nucleotide-binding</keyword>
<dbReference type="RefSeq" id="WP_250194399.1">
    <property type="nucleotide sequence ID" value="NZ_CP097635.1"/>
</dbReference>
<evidence type="ECO:0000259" key="9">
    <source>
        <dbReference type="PROSITE" id="PS50893"/>
    </source>
</evidence>
<organism evidence="10 11">
    <name type="scientific">Aquincola tertiaricarbonis</name>
    <dbReference type="NCBI Taxonomy" id="391953"/>
    <lineage>
        <taxon>Bacteria</taxon>
        <taxon>Pseudomonadati</taxon>
        <taxon>Pseudomonadota</taxon>
        <taxon>Betaproteobacteria</taxon>
        <taxon>Burkholderiales</taxon>
        <taxon>Sphaerotilaceae</taxon>
        <taxon>Aquincola</taxon>
    </lineage>
</organism>
<gene>
    <name evidence="10" type="ORF">MW290_09360</name>
</gene>
<dbReference type="EMBL" id="CP097635">
    <property type="protein sequence ID" value="URI06135.1"/>
    <property type="molecule type" value="Genomic_DNA"/>
</dbReference>
<evidence type="ECO:0000256" key="8">
    <source>
        <dbReference type="SAM" id="MobiDB-lite"/>
    </source>
</evidence>
<evidence type="ECO:0000256" key="5">
    <source>
        <dbReference type="ARBA" id="ARBA00022840"/>
    </source>
</evidence>
<dbReference type="InterPro" id="IPR027417">
    <property type="entry name" value="P-loop_NTPase"/>
</dbReference>
<proteinExistence type="inferred from homology"/>
<dbReference type="PANTHER" id="PTHR42788">
    <property type="entry name" value="TAURINE IMPORT ATP-BINDING PROTEIN-RELATED"/>
    <property type="match status" value="1"/>
</dbReference>
<dbReference type="SMART" id="SM00382">
    <property type="entry name" value="AAA"/>
    <property type="match status" value="1"/>
</dbReference>
<evidence type="ECO:0000256" key="2">
    <source>
        <dbReference type="ARBA" id="ARBA00022448"/>
    </source>
</evidence>
<dbReference type="InterPro" id="IPR050166">
    <property type="entry name" value="ABC_transporter_ATP-bind"/>
</dbReference>
<keyword evidence="2" id="KW-0813">Transport</keyword>
<dbReference type="PROSITE" id="PS50893">
    <property type="entry name" value="ABC_TRANSPORTER_2"/>
    <property type="match status" value="1"/>
</dbReference>
<evidence type="ECO:0000256" key="1">
    <source>
        <dbReference type="ARBA" id="ARBA00005417"/>
    </source>
</evidence>
<dbReference type="Gene3D" id="3.40.50.300">
    <property type="entry name" value="P-loop containing nucleotide triphosphate hydrolases"/>
    <property type="match status" value="1"/>
</dbReference>
<dbReference type="InterPro" id="IPR003439">
    <property type="entry name" value="ABC_transporter-like_ATP-bd"/>
</dbReference>
<reference evidence="10" key="1">
    <citation type="submission" date="2022-05" db="EMBL/GenBank/DDBJ databases">
        <title>An RpoN-dependent PEP-CTERM gene is involved in floc formation of an Aquincola tertiaricarbonis strain.</title>
        <authorList>
            <person name="Qiu D."/>
            <person name="Xia M."/>
        </authorList>
    </citation>
    <scope>NUCLEOTIDE SEQUENCE</scope>
    <source>
        <strain evidence="10">RN12</strain>
    </source>
</reference>
<evidence type="ECO:0000313" key="10">
    <source>
        <dbReference type="EMBL" id="URI06135.1"/>
    </source>
</evidence>
<evidence type="ECO:0000256" key="3">
    <source>
        <dbReference type="ARBA" id="ARBA00022475"/>
    </source>
</evidence>
<feature type="domain" description="ABC transporter" evidence="9">
    <location>
        <begin position="27"/>
        <end position="251"/>
    </location>
</feature>
<keyword evidence="11" id="KW-1185">Reference proteome</keyword>
<keyword evidence="5" id="KW-0067">ATP-binding</keyword>
<evidence type="ECO:0000256" key="6">
    <source>
        <dbReference type="ARBA" id="ARBA00022967"/>
    </source>
</evidence>
<dbReference type="InterPro" id="IPR003593">
    <property type="entry name" value="AAA+_ATPase"/>
</dbReference>
<feature type="compositionally biased region" description="Pro residues" evidence="8">
    <location>
        <begin position="11"/>
        <end position="22"/>
    </location>
</feature>
<dbReference type="SUPFAM" id="SSF52540">
    <property type="entry name" value="P-loop containing nucleoside triphosphate hydrolases"/>
    <property type="match status" value="1"/>
</dbReference>
<keyword evidence="7" id="KW-0472">Membrane</keyword>
<protein>
    <recommendedName>
        <fullName evidence="9">ABC transporter domain-containing protein</fullName>
    </recommendedName>
</protein>
<keyword evidence="3" id="KW-1003">Cell membrane</keyword>
<keyword evidence="6" id="KW-1278">Translocase</keyword>
<name>A0ABY4S1S8_AQUTE</name>
<evidence type="ECO:0000256" key="4">
    <source>
        <dbReference type="ARBA" id="ARBA00022741"/>
    </source>
</evidence>
<evidence type="ECO:0000313" key="11">
    <source>
        <dbReference type="Proteomes" id="UP001056201"/>
    </source>
</evidence>